<evidence type="ECO:0000256" key="1">
    <source>
        <dbReference type="SAM" id="SignalP"/>
    </source>
</evidence>
<name>A0A081CKV4_PSEA2</name>
<keyword evidence="1" id="KW-0732">Signal</keyword>
<dbReference type="EMBL" id="DF830084">
    <property type="protein sequence ID" value="GAK67300.1"/>
    <property type="molecule type" value="Genomic_DNA"/>
</dbReference>
<accession>A0A081CKV4</accession>
<keyword evidence="3" id="KW-1185">Reference proteome</keyword>
<dbReference type="RefSeq" id="XP_014654587.1">
    <property type="nucleotide sequence ID" value="XM_014799101.1"/>
</dbReference>
<feature type="signal peptide" evidence="1">
    <location>
        <begin position="1"/>
        <end position="36"/>
    </location>
</feature>
<dbReference type="HOGENOM" id="CLU_1288745_0_0_1"/>
<gene>
    <name evidence="2" type="ORF">PAN0_017d5527</name>
</gene>
<reference evidence="2" key="1">
    <citation type="submission" date="2014-07" db="EMBL/GenBank/DDBJ databases">
        <title>Draft genome sequence of the yeast Pseudozyma antarctica JCM 10317 known as a producer of lipase B which used in a wide range of industrial applications.</title>
        <authorList>
            <person name="Morita T."/>
            <person name="Saika A."/>
            <person name="Koike H."/>
        </authorList>
    </citation>
    <scope>NUCLEOTIDE SEQUENCE</scope>
    <source>
        <strain evidence="2">JCM 10317</strain>
    </source>
</reference>
<dbReference type="Proteomes" id="UP000053758">
    <property type="component" value="Unassembled WGS sequence"/>
</dbReference>
<dbReference type="AlphaFoldDB" id="A0A081CKV4"/>
<sequence length="214" mass="24025">MVALAPFSSFSTVMSTMRGFFVLLFLFASIFHVVLAARGNPSTAEEEHRFEIERYPSYERQDYVRRFREHVHNDLGLTQVRLGSVRDAPVTSDQLASHLILDKHQRRLIYLGHTEPQLSDMVIASPLSGGTSDGSKLFSIFSAHKNPQRAGHAKLKAYGFVKVENPGPLMQHMDNARGTQGLALEKGNVLKLGEMLDELPMLFPPGWNGRPPRR</sequence>
<proteinExistence type="predicted"/>
<feature type="chain" id="PRO_5001755982" evidence="1">
    <location>
        <begin position="37"/>
        <end position="214"/>
    </location>
</feature>
<evidence type="ECO:0000313" key="2">
    <source>
        <dbReference type="EMBL" id="GAK67300.1"/>
    </source>
</evidence>
<evidence type="ECO:0000313" key="3">
    <source>
        <dbReference type="Proteomes" id="UP000053758"/>
    </source>
</evidence>
<dbReference type="GeneID" id="26306372"/>
<protein>
    <submittedName>
        <fullName evidence="2">Uncharacterized protein</fullName>
    </submittedName>
</protein>
<organism evidence="2">
    <name type="scientific">Pseudozyma antarctica</name>
    <name type="common">Yeast</name>
    <name type="synonym">Candida antarctica</name>
    <dbReference type="NCBI Taxonomy" id="84753"/>
    <lineage>
        <taxon>Eukaryota</taxon>
        <taxon>Fungi</taxon>
        <taxon>Dikarya</taxon>
        <taxon>Basidiomycota</taxon>
        <taxon>Ustilaginomycotina</taxon>
        <taxon>Ustilaginomycetes</taxon>
        <taxon>Ustilaginales</taxon>
        <taxon>Ustilaginaceae</taxon>
        <taxon>Moesziomyces</taxon>
    </lineage>
</organism>